<comment type="caution">
    <text evidence="3">The sequence shown here is derived from an EMBL/GenBank/DDBJ whole genome shotgun (WGS) entry which is preliminary data.</text>
</comment>
<name>A0A0A3IF42_9BACI</name>
<sequence>MKSAVIFDMDGTLFQTNLILEPALEATFEVLRSQNLWTGDTPIGQYRDIMGATLPEVWQALCPNHSEEVRKKSNALFHKQLIQLIKSGKGALYDQVEETLAQLHGKYHLYIASNGQVEYLKAIVEKYNLERFIEKTYSIERIDSGNKSELVQLVKTENEIKRGFVVGDRASDIKAAKDSGLISIGVRFDFSQENELKHAHYVIESLPEIMSIV</sequence>
<dbReference type="eggNOG" id="COG0546">
    <property type="taxonomic scope" value="Bacteria"/>
</dbReference>
<accession>A0A0A3IF42</accession>
<reference evidence="3 4" key="1">
    <citation type="submission" date="2014-02" db="EMBL/GenBank/DDBJ databases">
        <title>Draft genome sequence of Lysinibacillus odysseyi NBRC 100172.</title>
        <authorList>
            <person name="Zhang F."/>
            <person name="Wang G."/>
            <person name="Zhang L."/>
        </authorList>
    </citation>
    <scope>NUCLEOTIDE SEQUENCE [LARGE SCALE GENOMIC DNA]</scope>
    <source>
        <strain evidence="3 4">NBRC 100172</strain>
    </source>
</reference>
<dbReference type="PANTHER" id="PTHR43434:SF1">
    <property type="entry name" value="PHOSPHOGLYCOLATE PHOSPHATASE"/>
    <property type="match status" value="1"/>
</dbReference>
<dbReference type="SFLD" id="SFLDG01129">
    <property type="entry name" value="C1.5:_HAD__Beta-PGM__Phosphata"/>
    <property type="match status" value="1"/>
</dbReference>
<protein>
    <submittedName>
        <fullName evidence="3">MTA/SAH nucleosidase</fullName>
    </submittedName>
</protein>
<dbReference type="OrthoDB" id="9792518at2"/>
<evidence type="ECO:0000256" key="1">
    <source>
        <dbReference type="ARBA" id="ARBA00022801"/>
    </source>
</evidence>
<dbReference type="GO" id="GO:0008967">
    <property type="term" value="F:phosphoglycolate phosphatase activity"/>
    <property type="evidence" value="ECO:0007669"/>
    <property type="project" value="TreeGrafter"/>
</dbReference>
<dbReference type="GO" id="GO:0006281">
    <property type="term" value="P:DNA repair"/>
    <property type="evidence" value="ECO:0007669"/>
    <property type="project" value="TreeGrafter"/>
</dbReference>
<dbReference type="PANTHER" id="PTHR43434">
    <property type="entry name" value="PHOSPHOGLYCOLATE PHOSPHATASE"/>
    <property type="match status" value="1"/>
</dbReference>
<proteinExistence type="predicted"/>
<evidence type="ECO:0000313" key="4">
    <source>
        <dbReference type="Proteomes" id="UP000030437"/>
    </source>
</evidence>
<organism evidence="3 4">
    <name type="scientific">Lysinibacillus odysseyi 34hs-1 = NBRC 100172</name>
    <dbReference type="NCBI Taxonomy" id="1220589"/>
    <lineage>
        <taxon>Bacteria</taxon>
        <taxon>Bacillati</taxon>
        <taxon>Bacillota</taxon>
        <taxon>Bacilli</taxon>
        <taxon>Bacillales</taxon>
        <taxon>Bacillaceae</taxon>
        <taxon>Lysinibacillus</taxon>
    </lineage>
</organism>
<evidence type="ECO:0000313" key="3">
    <source>
        <dbReference type="EMBL" id="KGR82100.1"/>
    </source>
</evidence>
<dbReference type="InterPro" id="IPR050155">
    <property type="entry name" value="HAD-like_hydrolase_sf"/>
</dbReference>
<dbReference type="SFLD" id="SFLDS00003">
    <property type="entry name" value="Haloacid_Dehalogenase"/>
    <property type="match status" value="1"/>
</dbReference>
<dbReference type="Pfam" id="PF13419">
    <property type="entry name" value="HAD_2"/>
    <property type="match status" value="1"/>
</dbReference>
<dbReference type="InterPro" id="IPR036412">
    <property type="entry name" value="HAD-like_sf"/>
</dbReference>
<keyword evidence="2" id="KW-0460">Magnesium</keyword>
<dbReference type="SUPFAM" id="SSF56784">
    <property type="entry name" value="HAD-like"/>
    <property type="match status" value="1"/>
</dbReference>
<dbReference type="InterPro" id="IPR023198">
    <property type="entry name" value="PGP-like_dom2"/>
</dbReference>
<dbReference type="InterPro" id="IPR023214">
    <property type="entry name" value="HAD_sf"/>
</dbReference>
<evidence type="ECO:0000256" key="2">
    <source>
        <dbReference type="ARBA" id="ARBA00022842"/>
    </source>
</evidence>
<keyword evidence="4" id="KW-1185">Reference proteome</keyword>
<dbReference type="InterPro" id="IPR041492">
    <property type="entry name" value="HAD_2"/>
</dbReference>
<dbReference type="Proteomes" id="UP000030437">
    <property type="component" value="Unassembled WGS sequence"/>
</dbReference>
<dbReference type="STRING" id="1220589.CD32_22675"/>
<dbReference type="RefSeq" id="WP_036159284.1">
    <property type="nucleotide sequence ID" value="NZ_AVCX01000001.1"/>
</dbReference>
<dbReference type="AlphaFoldDB" id="A0A0A3IF42"/>
<dbReference type="Gene3D" id="3.40.50.1000">
    <property type="entry name" value="HAD superfamily/HAD-like"/>
    <property type="match status" value="1"/>
</dbReference>
<dbReference type="Gene3D" id="1.10.150.240">
    <property type="entry name" value="Putative phosphatase, domain 2"/>
    <property type="match status" value="1"/>
</dbReference>
<keyword evidence="1" id="KW-0378">Hydrolase</keyword>
<gene>
    <name evidence="3" type="ORF">CD32_22675</name>
</gene>
<dbReference type="EMBL" id="JPVP01000060">
    <property type="protein sequence ID" value="KGR82100.1"/>
    <property type="molecule type" value="Genomic_DNA"/>
</dbReference>